<feature type="transmembrane region" description="Helical" evidence="5">
    <location>
        <begin position="429"/>
        <end position="448"/>
    </location>
</feature>
<feature type="transmembrane region" description="Helical" evidence="5">
    <location>
        <begin position="157"/>
        <end position="179"/>
    </location>
</feature>
<evidence type="ECO:0000256" key="3">
    <source>
        <dbReference type="ARBA" id="ARBA00022989"/>
    </source>
</evidence>
<dbReference type="AlphaFoldDB" id="A0AAV8W6D3"/>
<feature type="transmembrane region" description="Helical" evidence="5">
    <location>
        <begin position="69"/>
        <end position="91"/>
    </location>
</feature>
<reference evidence="7 8" key="1">
    <citation type="journal article" date="2023" name="Insect Mol. Biol.">
        <title>Genome sequencing provides insights into the evolution of gene families encoding plant cell wall-degrading enzymes in longhorned beetles.</title>
        <authorList>
            <person name="Shin N.R."/>
            <person name="Okamura Y."/>
            <person name="Kirsch R."/>
            <person name="Pauchet Y."/>
        </authorList>
    </citation>
    <scope>NUCLEOTIDE SEQUENCE [LARGE SCALE GENOMIC DNA]</scope>
    <source>
        <strain evidence="7">EAD_L_NR</strain>
    </source>
</reference>
<dbReference type="PROSITE" id="PS50850">
    <property type="entry name" value="MFS"/>
    <property type="match status" value="1"/>
</dbReference>
<dbReference type="EMBL" id="JANEYG010000009">
    <property type="protein sequence ID" value="KAJ8921575.1"/>
    <property type="molecule type" value="Genomic_DNA"/>
</dbReference>
<evidence type="ECO:0000259" key="6">
    <source>
        <dbReference type="PROSITE" id="PS50850"/>
    </source>
</evidence>
<dbReference type="InterPro" id="IPR011701">
    <property type="entry name" value="MFS"/>
</dbReference>
<dbReference type="PANTHER" id="PTHR10924">
    <property type="entry name" value="MAJOR FACILITATOR SUPERFAMILY PROTEIN-RELATED"/>
    <property type="match status" value="1"/>
</dbReference>
<keyword evidence="8" id="KW-1185">Reference proteome</keyword>
<feature type="transmembrane region" description="Helical" evidence="5">
    <location>
        <begin position="316"/>
        <end position="333"/>
    </location>
</feature>
<dbReference type="PANTHER" id="PTHR10924:SF4">
    <property type="entry name" value="GH15861P"/>
    <property type="match status" value="1"/>
</dbReference>
<sequence>MGTSTIKMVLAESNDLIEKYPVPIKIYKRRWAILAIYILYSAANSFQWMEYSIITSIVKRYYNVSSLAVDWTSIIYMAIYPIIVVPVSYVIDKKGLRVAALVGGLGTALAAGVKVFSVDPHLFYVVLIGQGIGSAAQVFILCLPAKIAAVWFKPNEASTACSIAVFGTQLGFALGFVFPTSVVKNHEEINVIGSNLRRLCWGLMLYMIPVAAAIIFCEYFPPNFASSNICYYISDFPRQPPLPPSVPQAEARKKKPPTFNEFLNLFIRLLKKKGFVIHMVAYGINIGVFAAIGTFLNQFILQYFPKSEEDAGRMGLLMVLCGMIGSVLFGIYLDKTHHYKETTLFIYYMSAVSVASFLVALELKSKVMAYVTIAAVGLFTNSYMPVGFEFAVELTFPADESTTTGLLNAMTQGLGVVFTLVLGKLNQHYGPLWALGSQVAILLVGALLTQVVPNEKNRQVAFEKDRNRTRRSSGTQ</sequence>
<gene>
    <name evidence="7" type="ORF">NQ315_010480</name>
</gene>
<dbReference type="InterPro" id="IPR049680">
    <property type="entry name" value="FLVCR1-2_SLC49-like"/>
</dbReference>
<dbReference type="Proteomes" id="UP001159042">
    <property type="component" value="Unassembled WGS sequence"/>
</dbReference>
<evidence type="ECO:0000313" key="7">
    <source>
        <dbReference type="EMBL" id="KAJ8921575.1"/>
    </source>
</evidence>
<dbReference type="InterPro" id="IPR036259">
    <property type="entry name" value="MFS_trans_sf"/>
</dbReference>
<dbReference type="GO" id="GO:0016020">
    <property type="term" value="C:membrane"/>
    <property type="evidence" value="ECO:0007669"/>
    <property type="project" value="UniProtKB-SubCell"/>
</dbReference>
<feature type="domain" description="Major facilitator superfamily (MFS) profile" evidence="6">
    <location>
        <begin position="33"/>
        <end position="457"/>
    </location>
</feature>
<feature type="transmembrane region" description="Helical" evidence="5">
    <location>
        <begin position="405"/>
        <end position="423"/>
    </location>
</feature>
<keyword evidence="4 5" id="KW-0472">Membrane</keyword>
<organism evidence="7 8">
    <name type="scientific">Exocentrus adspersus</name>
    <dbReference type="NCBI Taxonomy" id="1586481"/>
    <lineage>
        <taxon>Eukaryota</taxon>
        <taxon>Metazoa</taxon>
        <taxon>Ecdysozoa</taxon>
        <taxon>Arthropoda</taxon>
        <taxon>Hexapoda</taxon>
        <taxon>Insecta</taxon>
        <taxon>Pterygota</taxon>
        <taxon>Neoptera</taxon>
        <taxon>Endopterygota</taxon>
        <taxon>Coleoptera</taxon>
        <taxon>Polyphaga</taxon>
        <taxon>Cucujiformia</taxon>
        <taxon>Chrysomeloidea</taxon>
        <taxon>Cerambycidae</taxon>
        <taxon>Lamiinae</taxon>
        <taxon>Acanthocinini</taxon>
        <taxon>Exocentrus</taxon>
    </lineage>
</organism>
<evidence type="ECO:0000256" key="2">
    <source>
        <dbReference type="ARBA" id="ARBA00022692"/>
    </source>
</evidence>
<feature type="transmembrane region" description="Helical" evidence="5">
    <location>
        <begin position="98"/>
        <end position="116"/>
    </location>
</feature>
<comment type="subcellular location">
    <subcellularLocation>
        <location evidence="1">Membrane</location>
        <topology evidence="1">Multi-pass membrane protein</topology>
    </subcellularLocation>
</comment>
<dbReference type="GO" id="GO:0097037">
    <property type="term" value="P:heme export"/>
    <property type="evidence" value="ECO:0007669"/>
    <property type="project" value="TreeGrafter"/>
</dbReference>
<keyword evidence="2 5" id="KW-0812">Transmembrane</keyword>
<dbReference type="Gene3D" id="1.20.1250.20">
    <property type="entry name" value="MFS general substrate transporter like domains"/>
    <property type="match status" value="2"/>
</dbReference>
<feature type="transmembrane region" description="Helical" evidence="5">
    <location>
        <begin position="122"/>
        <end position="145"/>
    </location>
</feature>
<dbReference type="SUPFAM" id="SSF103473">
    <property type="entry name" value="MFS general substrate transporter"/>
    <property type="match status" value="1"/>
</dbReference>
<feature type="transmembrane region" description="Helical" evidence="5">
    <location>
        <begin position="31"/>
        <end position="49"/>
    </location>
</feature>
<name>A0AAV8W6D3_9CUCU</name>
<feature type="transmembrane region" description="Helical" evidence="5">
    <location>
        <begin position="199"/>
        <end position="220"/>
    </location>
</feature>
<dbReference type="Pfam" id="PF07690">
    <property type="entry name" value="MFS_1"/>
    <property type="match status" value="1"/>
</dbReference>
<evidence type="ECO:0000256" key="1">
    <source>
        <dbReference type="ARBA" id="ARBA00004141"/>
    </source>
</evidence>
<dbReference type="GO" id="GO:0015232">
    <property type="term" value="F:heme transmembrane transporter activity"/>
    <property type="evidence" value="ECO:0007669"/>
    <property type="project" value="TreeGrafter"/>
</dbReference>
<protein>
    <recommendedName>
        <fullName evidence="6">Major facilitator superfamily (MFS) profile domain-containing protein</fullName>
    </recommendedName>
</protein>
<keyword evidence="3 5" id="KW-1133">Transmembrane helix</keyword>
<feature type="transmembrane region" description="Helical" evidence="5">
    <location>
        <begin position="367"/>
        <end position="384"/>
    </location>
</feature>
<feature type="transmembrane region" description="Helical" evidence="5">
    <location>
        <begin position="345"/>
        <end position="361"/>
    </location>
</feature>
<evidence type="ECO:0000256" key="5">
    <source>
        <dbReference type="SAM" id="Phobius"/>
    </source>
</evidence>
<evidence type="ECO:0000313" key="8">
    <source>
        <dbReference type="Proteomes" id="UP001159042"/>
    </source>
</evidence>
<dbReference type="GO" id="GO:0020037">
    <property type="term" value="F:heme binding"/>
    <property type="evidence" value="ECO:0007669"/>
    <property type="project" value="TreeGrafter"/>
</dbReference>
<comment type="caution">
    <text evidence="7">The sequence shown here is derived from an EMBL/GenBank/DDBJ whole genome shotgun (WGS) entry which is preliminary data.</text>
</comment>
<dbReference type="InterPro" id="IPR020846">
    <property type="entry name" value="MFS_dom"/>
</dbReference>
<evidence type="ECO:0000256" key="4">
    <source>
        <dbReference type="ARBA" id="ARBA00023136"/>
    </source>
</evidence>
<proteinExistence type="predicted"/>
<feature type="transmembrane region" description="Helical" evidence="5">
    <location>
        <begin position="275"/>
        <end position="296"/>
    </location>
</feature>
<accession>A0AAV8W6D3</accession>